<evidence type="ECO:0000256" key="7">
    <source>
        <dbReference type="ARBA" id="ARBA00022598"/>
    </source>
</evidence>
<evidence type="ECO:0000256" key="10">
    <source>
        <dbReference type="ARBA" id="ARBA00029443"/>
    </source>
</evidence>
<dbReference type="GO" id="GO:0044550">
    <property type="term" value="P:secondary metabolite biosynthetic process"/>
    <property type="evidence" value="ECO:0007669"/>
    <property type="project" value="UniProtKB-ARBA"/>
</dbReference>
<feature type="domain" description="Carrier" evidence="13">
    <location>
        <begin position="1010"/>
        <end position="1085"/>
    </location>
</feature>
<dbReference type="CDD" id="cd19535">
    <property type="entry name" value="Cyc_NRPS"/>
    <property type="match status" value="1"/>
</dbReference>
<dbReference type="GO" id="GO:0016874">
    <property type="term" value="F:ligase activity"/>
    <property type="evidence" value="ECO:0007669"/>
    <property type="project" value="UniProtKB-KW"/>
</dbReference>
<dbReference type="InterPro" id="IPR000873">
    <property type="entry name" value="AMP-dep_synth/lig_dom"/>
</dbReference>
<dbReference type="Pfam" id="PF00698">
    <property type="entry name" value="Acyl_transf_1"/>
    <property type="match status" value="1"/>
</dbReference>
<dbReference type="InterPro" id="IPR014031">
    <property type="entry name" value="Ketoacyl_synth_C"/>
</dbReference>
<dbReference type="CDD" id="cd12114">
    <property type="entry name" value="A_NRPS_TlmIV_like"/>
    <property type="match status" value="1"/>
</dbReference>
<dbReference type="SMART" id="SM00825">
    <property type="entry name" value="PKS_KS"/>
    <property type="match status" value="1"/>
</dbReference>
<dbReference type="Gene3D" id="3.30.70.3290">
    <property type="match status" value="1"/>
</dbReference>
<dbReference type="Pfam" id="PF00109">
    <property type="entry name" value="ketoacyl-synt"/>
    <property type="match status" value="1"/>
</dbReference>
<evidence type="ECO:0000259" key="13">
    <source>
        <dbReference type="PROSITE" id="PS50075"/>
    </source>
</evidence>
<evidence type="ECO:0000259" key="14">
    <source>
        <dbReference type="PROSITE" id="PS52004"/>
    </source>
</evidence>
<dbReference type="PROSITE" id="PS52004">
    <property type="entry name" value="KS3_2"/>
    <property type="match status" value="1"/>
</dbReference>
<dbReference type="GO" id="GO:0004312">
    <property type="term" value="F:fatty acid synthase activity"/>
    <property type="evidence" value="ECO:0007669"/>
    <property type="project" value="TreeGrafter"/>
</dbReference>
<dbReference type="PANTHER" id="PTHR43775">
    <property type="entry name" value="FATTY ACID SYNTHASE"/>
    <property type="match status" value="1"/>
</dbReference>
<dbReference type="SMART" id="SM00827">
    <property type="entry name" value="PKS_AT"/>
    <property type="match status" value="1"/>
</dbReference>
<dbReference type="InterPro" id="IPR016039">
    <property type="entry name" value="Thiolase-like"/>
</dbReference>
<dbReference type="PROSITE" id="PS00455">
    <property type="entry name" value="AMP_BINDING"/>
    <property type="match status" value="1"/>
</dbReference>
<proteinExistence type="inferred from homology"/>
<dbReference type="FunFam" id="3.30.300.30:FF:000010">
    <property type="entry name" value="Enterobactin synthetase component F"/>
    <property type="match status" value="1"/>
</dbReference>
<dbReference type="InterPro" id="IPR036736">
    <property type="entry name" value="ACP-like_sf"/>
</dbReference>
<dbReference type="SUPFAM" id="SSF52777">
    <property type="entry name" value="CoA-dependent acyltransferases"/>
    <property type="match status" value="4"/>
</dbReference>
<dbReference type="PROSITE" id="PS50075">
    <property type="entry name" value="CARRIER"/>
    <property type="match status" value="3"/>
</dbReference>
<dbReference type="RefSeq" id="WP_167476567.1">
    <property type="nucleotide sequence ID" value="NZ_CP046172.1"/>
</dbReference>
<feature type="region of interest" description="Disordered" evidence="12">
    <location>
        <begin position="1"/>
        <end position="21"/>
    </location>
</feature>
<reference evidence="15 16" key="1">
    <citation type="journal article" date="2019" name="ACS Chem. Biol.">
        <title>Identification and Mobilization of a Cryptic Antibiotic Biosynthesis Gene Locus from a Human-Pathogenic Nocardia Isolate.</title>
        <authorList>
            <person name="Herisse M."/>
            <person name="Ishida K."/>
            <person name="Porter J.L."/>
            <person name="Howden B."/>
            <person name="Hertweck C."/>
            <person name="Stinear T.P."/>
            <person name="Pidot S.J."/>
        </authorList>
    </citation>
    <scope>NUCLEOTIDE SEQUENCE [LARGE SCALE GENOMIC DNA]</scope>
    <source>
        <strain evidence="15 16">AUSMDU00012717</strain>
    </source>
</reference>
<evidence type="ECO:0000256" key="9">
    <source>
        <dbReference type="ARBA" id="ARBA00023315"/>
    </source>
</evidence>
<dbReference type="Pfam" id="PF13193">
    <property type="entry name" value="AMP-binding_C"/>
    <property type="match status" value="1"/>
</dbReference>
<dbReference type="InterPro" id="IPR014043">
    <property type="entry name" value="Acyl_transferase_dom"/>
</dbReference>
<dbReference type="GO" id="GO:0004315">
    <property type="term" value="F:3-oxoacyl-[acyl-carrier-protein] synthase activity"/>
    <property type="evidence" value="ECO:0007669"/>
    <property type="project" value="InterPro"/>
</dbReference>
<dbReference type="FunFam" id="3.40.366.10:FF:000002">
    <property type="entry name" value="Probable polyketide synthase 2"/>
    <property type="match status" value="1"/>
</dbReference>
<dbReference type="Gene3D" id="3.30.559.10">
    <property type="entry name" value="Chloramphenicol acetyltransferase-like domain"/>
    <property type="match status" value="2"/>
</dbReference>
<keyword evidence="8" id="KW-0808">Transferase</keyword>
<dbReference type="Pfam" id="PF00501">
    <property type="entry name" value="AMP-binding"/>
    <property type="match status" value="1"/>
</dbReference>
<dbReference type="GO" id="GO:0031177">
    <property type="term" value="F:phosphopantetheine binding"/>
    <property type="evidence" value="ECO:0007669"/>
    <property type="project" value="InterPro"/>
</dbReference>
<dbReference type="GO" id="GO:0006633">
    <property type="term" value="P:fatty acid biosynthetic process"/>
    <property type="evidence" value="ECO:0007669"/>
    <property type="project" value="InterPro"/>
</dbReference>
<evidence type="ECO:0000256" key="11">
    <source>
        <dbReference type="ARBA" id="ARBA00033440"/>
    </source>
</evidence>
<dbReference type="InterPro" id="IPR023213">
    <property type="entry name" value="CAT-like_dom_sf"/>
</dbReference>
<dbReference type="SMART" id="SM01294">
    <property type="entry name" value="PKS_PP_betabranch"/>
    <property type="match status" value="1"/>
</dbReference>
<dbReference type="SUPFAM" id="SSF55048">
    <property type="entry name" value="Probable ACP-binding domain of malonyl-CoA ACP transacylase"/>
    <property type="match status" value="1"/>
</dbReference>
<dbReference type="PROSITE" id="PS00606">
    <property type="entry name" value="KS3_1"/>
    <property type="match status" value="1"/>
</dbReference>
<dbReference type="KEGG" id="nah:F5544_31375"/>
<evidence type="ECO:0000256" key="12">
    <source>
        <dbReference type="SAM" id="MobiDB-lite"/>
    </source>
</evidence>
<comment type="cofactor">
    <cofactor evidence="1">
        <name>pantetheine 4'-phosphate</name>
        <dbReference type="ChEBI" id="CHEBI:47942"/>
    </cofactor>
</comment>
<sequence>MTAHTSDTTDLPTEQPDRSDIQDWLITELAERLGKQPAEVDVHTPLTALGISSVEVVELANALSDWLAKPVAPALIWDYPTVAELARQLTEDEFASPRTDHAQANTLEEPIAIVGMACRFPGGVSSPEQLWQLLNAGGDAISEFPTDRGWDLTSLFDDDPDHPRTSYTRQGGFLHQVADFDAAFFEMSPREALATDPQQRLLLELAWETCENAGIDPNSLRGSSTGVYVGISALEHAGTLWNSHAALVEGHRIPGGLGSIVSGRVAYTFGLEGPAITIDTACSSSLVALHLARQALRDGECRAAFVGGVSVLTTPTAFIEISRQRGLSPDGRCKAFAAAADGVGWAEGAGLILVERLSDAQRAGHRVLAVVRGSAVNQDGASNGLSAPRGVAQQKVIGQALTSAGIHPDEVDVVEAHGTGTTLGDPIEAQALLATYGRNRTAGPLLVGSIKSNIGHTQAAAGIAGVLKMVLAMRHDRLPKSLHIDRPTPHVDWTSGTLALLDDSRPWPRNHRPRRAGVSSFGVSGTNAHVILEEPPSTPPRPATGRTAAIPWLLSAKSRAALRAQADRLATWVEENPEPTEDEIARTLATGRARLDYRAAVFGPDRHRLVAELRALALGEPSADVVQGRVSPGEVAFVFPGQGSQWPGMAVELLDIAPVFGDKVAQCDAAFAGLLDFRVEDVLRGAAGAPALERIEVVQPVLFATMVALAELWRSFGVTPSAVVGHSQGEIAAAHVAGALTLPDAARVVAVRSRVLATVAGVGGMASIALPLAEITRRIAELGDGIWIAAVNGPAAVVVTGAMDLLEQLVQDCADAGARTRLLGLGGAGHSPAVEPVRGQLIAGIAGIEPQSCPIQFYSATAGGPIDGAELDAEYWYRNARHAVHFEPAVRSMVQREFRTFVEVSPHPVLSSSVQQTIDDDPTRYAVVASLRRGEGGLDRFARSLAAAHVHGVDVDWRSTAGELVTLPTYAFQRQRFWLPAPQDAGNESATAELDTLIPANERMAALTPQSAAELVKAQAAVVLGHHSSASVDDQLTLKELGFTSLTALELRNRLAAECGVAIEMSSVLGDLTIEGFSEYLARRTGSGEQAGAIEQVRPDPDSRHEPFPLTEIQQAYLIGRGQSYDLGGVATYFYAEFDIPQLDPDRLQEAIRRTIARHDMLRAIVLPDGTQRILEQTEPYVLNASDLSAMDGAEADDFLAAVRAEMSHQVLPTDRWPLFDIRCHRLASGASRVHIGIDLLIADGYSIFLLLRDGVRAYLDASNFASAPGISFRDYVLARSRFEHSEAYATARQYWQNRLGSLPQAPDLPVSRQSTHAGLRYRRREMSLDHAAWQRFRDRAQQFGVTPSALVCTAYAEILGTWSENQHFTLNLTLGERLPLHPDVAELVGDFTSTLLLEVDSCGTDTVAEKARRLHRQLTHDLDHSRYPGVAVQRDLARAAGAPVAMPVVFTSFMDIPLGERDMEMIRRGWDSLVFSASQTPQVYLDHAAIDIGDGLLLAWETPDELFPDGVLDEMFAAYRDLLTAIADGADRLPRTSFAASQFELRERVNDTAAPIPDHLLHSAIAAVAADRPDAPAVIAADSTVSYGELDRRANQIAGRLRNLGARPGMLVAVVMTKGWQQVVATLGVLRSGAAYLPIDASLPRQRVDRLLELGEIALALTRTADDASIAWPDDIRRLVVDDDSAWENVDDSPIEEVAGPEDVAYVIFTSGSTGEPKGVTIQHRAVVNTIADCLARFRITADDRVFGLSSLSFDLSVFDIFATLAAGAALVLPEPAALRDPTRWAEAIRAHGISIWNSVPALFDLLMDYAAERPDALGRSLRLAMLSGDWIPVELPARARKVVPDIEIAGMGGATEASIWSVLYPIGTVDPTWPSIPYGMPMANQTLHILDEDLEPRPEWVPGDLYIGGIGLAHGYWRDPQRTGERFLIHPRTGERLYRTGDRGRYLPDGNIEFLGRVDTQIKIRGFRVELGEIEANLLRHPDIGAAAVTVEGDRRGARQLVAYCVADRDGVDPDRLHEYLGARLPDYMVPAHYVLLDSMPLSPNGKIDRGRLRRAEAEPAATSIPAAGRHEVENLLIRIWREVLAVSAVGRDDDLFQLGGDSLLAMRVVAKARAAGYRIDPAIIFRRGTLAELAATATPDAGGTADQALSVGDVELTPSQLWFLEHDFADAQHWNGFWPLISVPEPLDPAMLEQALYHVLLHHDALRVALHRDENGWRATIADAAAAEDPPFSVVDLSALHGRRLRAAMETMCTAIQGSFRLSRAPMVKLTYFDLGPGRAGRLHLATHWAVMDYYSSRIFFEDLRSAYAQLRDGEEVELPPKTTSLQTYAMRLRERAQAEDLRAELPLWTDPERAEGASLPRDFEHGPNDQASARQLAFIFGPELTEAVTQTLPVQLGIDVTDVLLTAVGRAVTRWTGASSLLVEVEGHGRAQDIAGVDISRTIGRCSTVTPMHLRFAAAQDRREALRSVAEQVRRYPRQGAGYGMLRYLSTDPVVREALTAAPAAQVRFNYWGQANEYLADAVWPFQESPGVLVSPRGHRETVLDVFGATVEGRLILILVYSANLHSPVTIRAVGDYLAAELGALVDDSDGRADIYARPTVVPLTAHPASRAIGLVSGEALRHGARLRRRAGAAIERITRGSDRKATL</sequence>
<dbReference type="InterPro" id="IPR001242">
    <property type="entry name" value="Condensation_dom"/>
</dbReference>
<dbReference type="NCBIfam" id="TIGR01733">
    <property type="entry name" value="AA-adenyl-dom"/>
    <property type="match status" value="1"/>
</dbReference>
<evidence type="ECO:0000256" key="5">
    <source>
        <dbReference type="ARBA" id="ARBA00022450"/>
    </source>
</evidence>
<evidence type="ECO:0000256" key="3">
    <source>
        <dbReference type="ARBA" id="ARBA00007380"/>
    </source>
</evidence>
<evidence type="ECO:0000256" key="6">
    <source>
        <dbReference type="ARBA" id="ARBA00022553"/>
    </source>
</evidence>
<accession>A0A6G9YM60</accession>
<dbReference type="Gene3D" id="1.10.1200.10">
    <property type="entry name" value="ACP-like"/>
    <property type="match status" value="3"/>
</dbReference>
<dbReference type="SMART" id="SM00823">
    <property type="entry name" value="PKS_PP"/>
    <property type="match status" value="3"/>
</dbReference>
<evidence type="ECO:0000313" key="16">
    <source>
        <dbReference type="Proteomes" id="UP000503540"/>
    </source>
</evidence>
<dbReference type="SUPFAM" id="SSF56801">
    <property type="entry name" value="Acetyl-CoA synthetase-like"/>
    <property type="match status" value="1"/>
</dbReference>
<dbReference type="InterPro" id="IPR020841">
    <property type="entry name" value="PKS_Beta-ketoAc_synthase_dom"/>
</dbReference>
<dbReference type="InterPro" id="IPR009081">
    <property type="entry name" value="PP-bd_ACP"/>
</dbReference>
<dbReference type="EMBL" id="CP046172">
    <property type="protein sequence ID" value="QIS14116.1"/>
    <property type="molecule type" value="Genomic_DNA"/>
</dbReference>
<evidence type="ECO:0000313" key="15">
    <source>
        <dbReference type="EMBL" id="QIS14116.1"/>
    </source>
</evidence>
<dbReference type="InterPro" id="IPR014030">
    <property type="entry name" value="Ketoacyl_synth_N"/>
</dbReference>
<dbReference type="InterPro" id="IPR018201">
    <property type="entry name" value="Ketoacyl_synth_AS"/>
</dbReference>
<dbReference type="UniPathway" id="UPA00011"/>
<dbReference type="Gene3D" id="3.40.366.10">
    <property type="entry name" value="Malonyl-Coenzyme A Acyl Carrier Protein, domain 2"/>
    <property type="match status" value="1"/>
</dbReference>
<dbReference type="SUPFAM" id="SSF53901">
    <property type="entry name" value="Thiolase-like"/>
    <property type="match status" value="1"/>
</dbReference>
<dbReference type="InterPro" id="IPR032821">
    <property type="entry name" value="PKS_assoc"/>
</dbReference>
<evidence type="ECO:0000256" key="8">
    <source>
        <dbReference type="ARBA" id="ARBA00022679"/>
    </source>
</evidence>
<dbReference type="Pfam" id="PF16197">
    <property type="entry name" value="KAsynt_C_assoc"/>
    <property type="match status" value="1"/>
</dbReference>
<keyword evidence="5" id="KW-0596">Phosphopantetheine</keyword>
<keyword evidence="7" id="KW-0436">Ligase</keyword>
<feature type="domain" description="Carrier" evidence="13">
    <location>
        <begin position="16"/>
        <end position="93"/>
    </location>
</feature>
<dbReference type="SUPFAM" id="SSF47336">
    <property type="entry name" value="ACP-like"/>
    <property type="match status" value="3"/>
</dbReference>
<dbReference type="InterPro" id="IPR006162">
    <property type="entry name" value="Ppantetheine_attach_site"/>
</dbReference>
<dbReference type="Proteomes" id="UP000503540">
    <property type="component" value="Chromosome"/>
</dbReference>
<dbReference type="Gene3D" id="3.40.50.980">
    <property type="match status" value="2"/>
</dbReference>
<dbReference type="GO" id="GO:0043041">
    <property type="term" value="P:amino acid activation for nonribosomal peptide biosynthetic process"/>
    <property type="evidence" value="ECO:0007669"/>
    <property type="project" value="UniProtKB-ARBA"/>
</dbReference>
<dbReference type="InterPro" id="IPR057737">
    <property type="entry name" value="Condensation_MtbB-like"/>
</dbReference>
<evidence type="ECO:0000256" key="1">
    <source>
        <dbReference type="ARBA" id="ARBA00001957"/>
    </source>
</evidence>
<gene>
    <name evidence="15" type="ORF">F5544_31375</name>
</gene>
<dbReference type="FunFam" id="3.40.50.980:FF:000001">
    <property type="entry name" value="Non-ribosomal peptide synthetase"/>
    <property type="match status" value="1"/>
</dbReference>
<dbReference type="InterPro" id="IPR050091">
    <property type="entry name" value="PKS_NRPS_Biosynth_Enz"/>
</dbReference>
<feature type="domain" description="Ketosynthase family 3 (KS3)" evidence="14">
    <location>
        <begin position="108"/>
        <end position="534"/>
    </location>
</feature>
<evidence type="ECO:0000256" key="4">
    <source>
        <dbReference type="ARBA" id="ARBA00016743"/>
    </source>
</evidence>
<dbReference type="InterPro" id="IPR020845">
    <property type="entry name" value="AMP-binding_CS"/>
</dbReference>
<dbReference type="CDD" id="cd00833">
    <property type="entry name" value="PKS"/>
    <property type="match status" value="1"/>
</dbReference>
<dbReference type="Gene3D" id="3.40.47.10">
    <property type="match status" value="1"/>
</dbReference>
<comment type="similarity">
    <text evidence="10">In the C-terminal section; belongs to the NRP synthetase family.</text>
</comment>
<keyword evidence="9" id="KW-0012">Acyltransferase</keyword>
<dbReference type="InterPro" id="IPR010071">
    <property type="entry name" value="AA_adenyl_dom"/>
</dbReference>
<dbReference type="Gene3D" id="2.30.38.10">
    <property type="entry name" value="Luciferase, Domain 3"/>
    <property type="match status" value="1"/>
</dbReference>
<protein>
    <recommendedName>
        <fullName evidence="4">Phenyloxazoline synthase MbtB</fullName>
    </recommendedName>
    <alternativeName>
        <fullName evidence="11">Mycobactin synthetase protein B</fullName>
    </alternativeName>
</protein>
<dbReference type="FunFam" id="3.30.559.10:FF:000023">
    <property type="entry name" value="Non-ribosomal peptide synthetase"/>
    <property type="match status" value="1"/>
</dbReference>
<dbReference type="InterPro" id="IPR016035">
    <property type="entry name" value="Acyl_Trfase/lysoPLipase"/>
</dbReference>
<comment type="pathway">
    <text evidence="2">Siderophore biosynthesis; mycobactin biosynthesis.</text>
</comment>
<keyword evidence="6" id="KW-0597">Phosphoprotein</keyword>
<dbReference type="PANTHER" id="PTHR43775:SF51">
    <property type="entry name" value="INACTIVE PHENOLPHTHIOCEROL SYNTHESIS POLYKETIDE SYNTHASE TYPE I PKS1-RELATED"/>
    <property type="match status" value="1"/>
</dbReference>
<dbReference type="Pfam" id="PF00550">
    <property type="entry name" value="PP-binding"/>
    <property type="match status" value="3"/>
</dbReference>
<dbReference type="InterPro" id="IPR045851">
    <property type="entry name" value="AMP-bd_C_sf"/>
</dbReference>
<dbReference type="InterPro" id="IPR025110">
    <property type="entry name" value="AMP-bd_C"/>
</dbReference>
<dbReference type="FunFam" id="3.30.559.30:FF:000006">
    <property type="entry name" value="Yersiniabactin polyketide/non-ribosomal peptide synthetase"/>
    <property type="match status" value="1"/>
</dbReference>
<dbReference type="PROSITE" id="PS00012">
    <property type="entry name" value="PHOSPHOPANTETHEINE"/>
    <property type="match status" value="2"/>
</dbReference>
<feature type="compositionally biased region" description="Polar residues" evidence="12">
    <location>
        <begin position="1"/>
        <end position="12"/>
    </location>
</feature>
<dbReference type="FunFam" id="3.40.50.12780:FF:000012">
    <property type="entry name" value="Non-ribosomal peptide synthetase"/>
    <property type="match status" value="1"/>
</dbReference>
<dbReference type="InterPro" id="IPR020806">
    <property type="entry name" value="PKS_PP-bd"/>
</dbReference>
<comment type="similarity">
    <text evidence="3">Belongs to the ATP-dependent AMP-binding enzyme family. MbtB subfamily.</text>
</comment>
<dbReference type="Pfam" id="PF00668">
    <property type="entry name" value="Condensation"/>
    <property type="match status" value="2"/>
</dbReference>
<keyword evidence="16" id="KW-1185">Reference proteome</keyword>
<dbReference type="FunFam" id="3.40.47.10:FF:000019">
    <property type="entry name" value="Polyketide synthase type I"/>
    <property type="match status" value="1"/>
</dbReference>
<dbReference type="Gene3D" id="3.30.300.30">
    <property type="match status" value="1"/>
</dbReference>
<evidence type="ECO:0000256" key="2">
    <source>
        <dbReference type="ARBA" id="ARBA00005102"/>
    </source>
</evidence>
<name>A0A6G9YM60_9NOCA</name>
<feature type="domain" description="Carrier" evidence="13">
    <location>
        <begin position="2070"/>
        <end position="2144"/>
    </location>
</feature>
<dbReference type="Pfam" id="PF02801">
    <property type="entry name" value="Ketoacyl-synt_C"/>
    <property type="match status" value="1"/>
</dbReference>
<dbReference type="SUPFAM" id="SSF52151">
    <property type="entry name" value="FabD/lysophospholipase-like"/>
    <property type="match status" value="1"/>
</dbReference>
<dbReference type="InterPro" id="IPR001227">
    <property type="entry name" value="Ac_transferase_dom_sf"/>
</dbReference>
<dbReference type="InterPro" id="IPR016036">
    <property type="entry name" value="Malonyl_transacylase_ACP-bd"/>
</dbReference>
<organism evidence="15 16">
    <name type="scientific">Nocardia arthritidis</name>
    <dbReference type="NCBI Taxonomy" id="228602"/>
    <lineage>
        <taxon>Bacteria</taxon>
        <taxon>Bacillati</taxon>
        <taxon>Actinomycetota</taxon>
        <taxon>Actinomycetes</taxon>
        <taxon>Mycobacteriales</taxon>
        <taxon>Nocardiaceae</taxon>
        <taxon>Nocardia</taxon>
    </lineage>
</organism>
<dbReference type="Gene3D" id="3.30.559.30">
    <property type="entry name" value="Nonribosomal peptide synthetase, condensation domain"/>
    <property type="match status" value="2"/>
</dbReference>